<evidence type="ECO:0000313" key="2">
    <source>
        <dbReference type="Proteomes" id="UP000293154"/>
    </source>
</evidence>
<dbReference type="InterPro" id="IPR010352">
    <property type="entry name" value="DUF945"/>
</dbReference>
<organism evidence="1 2">
    <name type="scientific">Limnobaculum zhutongyuii</name>
    <dbReference type="NCBI Taxonomy" id="2498113"/>
    <lineage>
        <taxon>Bacteria</taxon>
        <taxon>Pseudomonadati</taxon>
        <taxon>Pseudomonadota</taxon>
        <taxon>Gammaproteobacteria</taxon>
        <taxon>Enterobacterales</taxon>
        <taxon>Budviciaceae</taxon>
        <taxon>Limnobaculum</taxon>
    </lineage>
</organism>
<dbReference type="EMBL" id="CP034752">
    <property type="protein sequence ID" value="QBH96383.1"/>
    <property type="molecule type" value="Genomic_DNA"/>
</dbReference>
<gene>
    <name evidence="1" type="ORF">EKN56_08220</name>
</gene>
<dbReference type="Proteomes" id="UP000293154">
    <property type="component" value="Chromosome"/>
</dbReference>
<name>A0A411WJK7_9GAMM</name>
<dbReference type="RefSeq" id="WP_130591331.1">
    <property type="nucleotide sequence ID" value="NZ_CP034752.1"/>
</dbReference>
<dbReference type="OrthoDB" id="5444681at2"/>
<evidence type="ECO:0000313" key="1">
    <source>
        <dbReference type="EMBL" id="QBH96383.1"/>
    </source>
</evidence>
<keyword evidence="2" id="KW-1185">Reference proteome</keyword>
<accession>A0A411WJK7</accession>
<reference evidence="1 2" key="1">
    <citation type="submission" date="2019-03" db="EMBL/GenBank/DDBJ databases">
        <title>Pragia sp. nov. isolated from the gut tract of Carduelis flavirostris.</title>
        <authorList>
            <person name="Ge Y."/>
        </authorList>
    </citation>
    <scope>NUCLEOTIDE SEQUENCE [LARGE SCALE GENOMIC DNA]</scope>
    <source>
        <strain evidence="1 2">CF-458</strain>
    </source>
</reference>
<proteinExistence type="predicted"/>
<dbReference type="Pfam" id="PF06097">
    <property type="entry name" value="DUF945"/>
    <property type="match status" value="1"/>
</dbReference>
<protein>
    <submittedName>
        <fullName evidence="1">DUF945 domain-containing protein</fullName>
    </submittedName>
</protein>
<dbReference type="KEGG" id="prag:EKN56_08220"/>
<sequence length="513" mass="55895">MKKSIVAVGVLVVLGGAWVGGAWYTGKMIQDQVNKSIVDAQTYIDKNAPEYQAKLSVADYQRGIFSSTINYQFEMVDQTSEQGPQKDSVTIHQEVSHGPFPLAKFSLIPKLAYLKTELVKQDSLNELFDMAGGKSPLTVDILTSYSGSSDLKLVLEPLTGKDANAFKFSGLVVDGVAKVLNGEEAVTLTSSPFELNDEGRIVSYDAAKIDVTQNKAQEYQATASVGKFTIAETDADQLVMSGLTIKSNGKISKFDLGVGVSDIELKNVTYTVKQQPKLVIDNLLISSNAQETDKFINQVVDTTIGQMSIEGKNIGSGSLKLKLDQFDGKALQYLNQNSNQLTYLFLGIPAEESAEQAGNMMMNNLMAFLDANPVISIAPFVWKNDKGESQVNMSLTMMKPDPQNMAMEDMSQLLISSIKSFSSNSKLSIPMLNEQVKISHEISDGMTAEEAQAQATESVQQMVSLGLAQKMISKVDDNTITSSFNYADGVIDLNGQKMPAEQFINLFMMPGME</sequence>
<dbReference type="AlphaFoldDB" id="A0A411WJK7"/>